<gene>
    <name evidence="2" type="ORF">JW886_04645</name>
</gene>
<accession>A0AA45KI89</accession>
<dbReference type="KEGG" id="lti:JW886_04645"/>
<dbReference type="Pfam" id="PF05656">
    <property type="entry name" value="DUF805"/>
    <property type="match status" value="2"/>
</dbReference>
<organism evidence="2 3">
    <name type="scientific">Lactococcus taiwanensis</name>
    <dbReference type="NCBI Taxonomy" id="1151742"/>
    <lineage>
        <taxon>Bacteria</taxon>
        <taxon>Bacillati</taxon>
        <taxon>Bacillota</taxon>
        <taxon>Bacilli</taxon>
        <taxon>Lactobacillales</taxon>
        <taxon>Streptococcaceae</taxon>
        <taxon>Lactococcus</taxon>
    </lineage>
</organism>
<evidence type="ECO:0000256" key="1">
    <source>
        <dbReference type="SAM" id="Phobius"/>
    </source>
</evidence>
<feature type="transmembrane region" description="Helical" evidence="1">
    <location>
        <begin position="24"/>
        <end position="45"/>
    </location>
</feature>
<keyword evidence="1" id="KW-1133">Transmembrane helix</keyword>
<feature type="transmembrane region" description="Helical" evidence="1">
    <location>
        <begin position="167"/>
        <end position="189"/>
    </location>
</feature>
<keyword evidence="1" id="KW-0472">Membrane</keyword>
<evidence type="ECO:0000313" key="2">
    <source>
        <dbReference type="EMBL" id="QSE77536.1"/>
    </source>
</evidence>
<dbReference type="SUPFAM" id="SSF103473">
    <property type="entry name" value="MFS general substrate transporter"/>
    <property type="match status" value="1"/>
</dbReference>
<dbReference type="InterPro" id="IPR008523">
    <property type="entry name" value="DUF805"/>
</dbReference>
<dbReference type="InterPro" id="IPR036259">
    <property type="entry name" value="MFS_trans_sf"/>
</dbReference>
<name>A0AA45KI89_9LACT</name>
<dbReference type="PANTHER" id="PTHR34980:SF2">
    <property type="entry name" value="INNER MEMBRANE PROTEIN YHAH-RELATED"/>
    <property type="match status" value="1"/>
</dbReference>
<keyword evidence="1" id="KW-0812">Transmembrane</keyword>
<feature type="transmembrane region" description="Helical" evidence="1">
    <location>
        <begin position="273"/>
        <end position="291"/>
    </location>
</feature>
<dbReference type="AlphaFoldDB" id="A0AA45KI89"/>
<dbReference type="RefSeq" id="WP_205872438.1">
    <property type="nucleotide sequence ID" value="NZ_CP070872.1"/>
</dbReference>
<protein>
    <submittedName>
        <fullName evidence="2">DUF805 domain-containing protein</fullName>
    </submittedName>
</protein>
<dbReference type="Proteomes" id="UP000663608">
    <property type="component" value="Chromosome"/>
</dbReference>
<dbReference type="EMBL" id="CP070872">
    <property type="protein sequence ID" value="QSE77536.1"/>
    <property type="molecule type" value="Genomic_DNA"/>
</dbReference>
<feature type="transmembrane region" description="Helical" evidence="1">
    <location>
        <begin position="235"/>
        <end position="253"/>
    </location>
</feature>
<feature type="transmembrane region" description="Helical" evidence="1">
    <location>
        <begin position="57"/>
        <end position="80"/>
    </location>
</feature>
<feature type="transmembrane region" description="Helical" evidence="1">
    <location>
        <begin position="92"/>
        <end position="113"/>
    </location>
</feature>
<evidence type="ECO:0000313" key="3">
    <source>
        <dbReference type="Proteomes" id="UP000663608"/>
    </source>
</evidence>
<sequence>MIQAYQKFWMGAFNFWERTVRSDFWSAMFVHFIVLIIPLNVHHYLTTHSYLGYSLVWESLASLTLLIFWGYALAAILPYFAMTIRRLRDAALPWELIFLTLVFGVGSVILLILNGLPQDARARHLPIYQPLNVSSDQLAEEPQNFSKAFNLYFKNYFDFSGRLNRKAFWLVQLVWVLILTCFIVLAKLLEPLNQFGLVNVAMFLQGLFILFLVITAIPQIASFTRRLRDVGLSNLNILIVLSTTAIGTAYYWILNHKISLSYATNQDLLLQYLLFLVLMLIILCLIILLSLPKQAVREK</sequence>
<reference evidence="2 3" key="1">
    <citation type="submission" date="2021-02" db="EMBL/GenBank/DDBJ databases">
        <title>Complete genome sequence of Lactococcus lactis strain K_LL004.</title>
        <authorList>
            <person name="Kim H.B."/>
        </authorList>
    </citation>
    <scope>NUCLEOTIDE SEQUENCE [LARGE SCALE GENOMIC DNA]</scope>
    <source>
        <strain evidence="2 3">K_LL004</strain>
    </source>
</reference>
<dbReference type="PANTHER" id="PTHR34980">
    <property type="entry name" value="INNER MEMBRANE PROTEIN-RELATED-RELATED"/>
    <property type="match status" value="1"/>
</dbReference>
<dbReference type="GO" id="GO:0005886">
    <property type="term" value="C:plasma membrane"/>
    <property type="evidence" value="ECO:0007669"/>
    <property type="project" value="TreeGrafter"/>
</dbReference>
<keyword evidence="3" id="KW-1185">Reference proteome</keyword>
<proteinExistence type="predicted"/>
<feature type="transmembrane region" description="Helical" evidence="1">
    <location>
        <begin position="195"/>
        <end position="214"/>
    </location>
</feature>